<proteinExistence type="predicted"/>
<gene>
    <name evidence="1" type="ORF">ACFSOX_12310</name>
</gene>
<dbReference type="EMBL" id="JBHUIW010000012">
    <property type="protein sequence ID" value="MFD2182938.1"/>
    <property type="molecule type" value="Genomic_DNA"/>
</dbReference>
<evidence type="ECO:0000313" key="2">
    <source>
        <dbReference type="Proteomes" id="UP001597314"/>
    </source>
</evidence>
<sequence>MTELLQKVIREIERLPPAEQDAAAGALIDYMAHRDDVRLSDAQLAEVRRRRADPGRRLVSHADARARIARLGR</sequence>
<protein>
    <submittedName>
        <fullName evidence="1">Uncharacterized protein</fullName>
    </submittedName>
</protein>
<name>A0ABW5AJ32_9BRAD</name>
<organism evidence="1 2">
    <name type="scientific">Rhodoplanes azumiensis</name>
    <dbReference type="NCBI Taxonomy" id="1897628"/>
    <lineage>
        <taxon>Bacteria</taxon>
        <taxon>Pseudomonadati</taxon>
        <taxon>Pseudomonadota</taxon>
        <taxon>Alphaproteobacteria</taxon>
        <taxon>Hyphomicrobiales</taxon>
        <taxon>Nitrobacteraceae</taxon>
        <taxon>Rhodoplanes</taxon>
    </lineage>
</organism>
<keyword evidence="2" id="KW-1185">Reference proteome</keyword>
<reference evidence="2" key="1">
    <citation type="journal article" date="2019" name="Int. J. Syst. Evol. Microbiol.">
        <title>The Global Catalogue of Microorganisms (GCM) 10K type strain sequencing project: providing services to taxonomists for standard genome sequencing and annotation.</title>
        <authorList>
            <consortium name="The Broad Institute Genomics Platform"/>
            <consortium name="The Broad Institute Genome Sequencing Center for Infectious Disease"/>
            <person name="Wu L."/>
            <person name="Ma J."/>
        </authorList>
    </citation>
    <scope>NUCLEOTIDE SEQUENCE [LARGE SCALE GENOMIC DNA]</scope>
    <source>
        <strain evidence="2">CGMCC 1.6774</strain>
    </source>
</reference>
<evidence type="ECO:0000313" key="1">
    <source>
        <dbReference type="EMBL" id="MFD2182938.1"/>
    </source>
</evidence>
<accession>A0ABW5AJ32</accession>
<comment type="caution">
    <text evidence="1">The sequence shown here is derived from an EMBL/GenBank/DDBJ whole genome shotgun (WGS) entry which is preliminary data.</text>
</comment>
<dbReference type="RefSeq" id="WP_378478105.1">
    <property type="nucleotide sequence ID" value="NZ_JBHUIW010000012.1"/>
</dbReference>
<dbReference type="Proteomes" id="UP001597314">
    <property type="component" value="Unassembled WGS sequence"/>
</dbReference>